<dbReference type="AlphaFoldDB" id="A0AAJ6BRD1"/>
<dbReference type="Gene3D" id="3.40.640.10">
    <property type="entry name" value="Type I PLP-dependent aspartate aminotransferase-like (Major domain)"/>
    <property type="match status" value="1"/>
</dbReference>
<dbReference type="CDD" id="cd00609">
    <property type="entry name" value="AAT_like"/>
    <property type="match status" value="1"/>
</dbReference>
<reference evidence="2" key="1">
    <citation type="submission" date="2023-03" db="EMBL/GenBank/DDBJ databases">
        <title>Andean soil-derived lignocellulolytic bacterial consortium as a source of novel taxa and putative plastic-active enzymes.</title>
        <authorList>
            <person name="Diaz-Garcia L."/>
            <person name="Chuvochina M."/>
            <person name="Feuerriegel G."/>
            <person name="Bunk B."/>
            <person name="Sproer C."/>
            <person name="Streit W.R."/>
            <person name="Rodriguez L.M."/>
            <person name="Overmann J."/>
            <person name="Jimenez D.J."/>
        </authorList>
    </citation>
    <scope>NUCLEOTIDE SEQUENCE</scope>
    <source>
        <strain evidence="2">MAG 26</strain>
    </source>
</reference>
<dbReference type="InterPro" id="IPR051446">
    <property type="entry name" value="HTH_trans_reg/aminotransferase"/>
</dbReference>
<accession>A0AAJ6BRD1</accession>
<dbReference type="GO" id="GO:0030170">
    <property type="term" value="F:pyridoxal phosphate binding"/>
    <property type="evidence" value="ECO:0007669"/>
    <property type="project" value="InterPro"/>
</dbReference>
<keyword evidence="2" id="KW-0808">Transferase</keyword>
<dbReference type="Pfam" id="PF00155">
    <property type="entry name" value="Aminotran_1_2"/>
    <property type="match status" value="1"/>
</dbReference>
<sequence>MRAEPIDLSVNVPPWVIGEADFAEANRRAMERLRALPSGGLYHHNGTPEAQAAITGWLARGGVAAEPGEAILCNGAQQALHLALAECARTSRIVASEGETFSGAILAAVDLGLDWAPVAHDDEGMLPDALDRVLRESGCRTVFTTPVCQNPLGFETGEARRRAIVEVCRRNDAAIVEDDIYAIYAAKGRVTYRELAPERCWYLTSLSKCLTPLVRLGTLIPPPGRAEPVLRALRAQSFGVAPAALELGCALLELGADVGAAEWLRGEAKARIALAQEILGLDRVPMPEGAPHLWLPMAEERTSAFAASAEAAGVRVTPPNASAIGPRASSGIRLCLLAPERRADAEAALRVLAGIERG</sequence>
<gene>
    <name evidence="2" type="ORF">P0Y56_15765</name>
</gene>
<dbReference type="SUPFAM" id="SSF53383">
    <property type="entry name" value="PLP-dependent transferases"/>
    <property type="match status" value="1"/>
</dbReference>
<dbReference type="Proteomes" id="UP001218362">
    <property type="component" value="Chromosome"/>
</dbReference>
<evidence type="ECO:0000259" key="1">
    <source>
        <dbReference type="Pfam" id="PF00155"/>
    </source>
</evidence>
<dbReference type="PANTHER" id="PTHR46577:SF1">
    <property type="entry name" value="HTH-TYPE TRANSCRIPTIONAL REGULATORY PROTEIN GABR"/>
    <property type="match status" value="1"/>
</dbReference>
<proteinExistence type="predicted"/>
<evidence type="ECO:0000313" key="2">
    <source>
        <dbReference type="EMBL" id="WEK48475.1"/>
    </source>
</evidence>
<dbReference type="InterPro" id="IPR015424">
    <property type="entry name" value="PyrdxlP-dep_Trfase"/>
</dbReference>
<dbReference type="PANTHER" id="PTHR46577">
    <property type="entry name" value="HTH-TYPE TRANSCRIPTIONAL REGULATORY PROTEIN GABR"/>
    <property type="match status" value="1"/>
</dbReference>
<keyword evidence="2" id="KW-0032">Aminotransferase</keyword>
<dbReference type="InterPro" id="IPR004839">
    <property type="entry name" value="Aminotransferase_I/II_large"/>
</dbReference>
<evidence type="ECO:0000313" key="3">
    <source>
        <dbReference type="Proteomes" id="UP001218362"/>
    </source>
</evidence>
<protein>
    <submittedName>
        <fullName evidence="2">PLP-dependent aminotransferase family protein</fullName>
    </submittedName>
</protein>
<dbReference type="InterPro" id="IPR015421">
    <property type="entry name" value="PyrdxlP-dep_Trfase_major"/>
</dbReference>
<dbReference type="EMBL" id="CP119316">
    <property type="protein sequence ID" value="WEK48475.1"/>
    <property type="molecule type" value="Genomic_DNA"/>
</dbReference>
<name>A0AAJ6BRD1_9SPHN</name>
<organism evidence="2 3">
    <name type="scientific">Candidatus Andeanibacterium colombiense</name>
    <dbReference type="NCBI Taxonomy" id="3121345"/>
    <lineage>
        <taxon>Bacteria</taxon>
        <taxon>Pseudomonadati</taxon>
        <taxon>Pseudomonadota</taxon>
        <taxon>Alphaproteobacteria</taxon>
        <taxon>Sphingomonadales</taxon>
        <taxon>Sphingomonadaceae</taxon>
        <taxon>Candidatus Andeanibacterium</taxon>
    </lineage>
</organism>
<dbReference type="GO" id="GO:0008483">
    <property type="term" value="F:transaminase activity"/>
    <property type="evidence" value="ECO:0007669"/>
    <property type="project" value="UniProtKB-KW"/>
</dbReference>
<dbReference type="KEGG" id="acob:P0Y56_15765"/>
<feature type="domain" description="Aminotransferase class I/classII large" evidence="1">
    <location>
        <begin position="6"/>
        <end position="221"/>
    </location>
</feature>